<feature type="domain" description="DUF7079" evidence="2">
    <location>
        <begin position="6"/>
        <end position="116"/>
    </location>
</feature>
<keyword evidence="4" id="KW-1185">Reference proteome</keyword>
<protein>
    <recommendedName>
        <fullName evidence="2">DUF7079 domain-containing protein</fullName>
    </recommendedName>
</protein>
<evidence type="ECO:0000313" key="4">
    <source>
        <dbReference type="Proteomes" id="UP000294933"/>
    </source>
</evidence>
<dbReference type="VEuPathDB" id="FungiDB:BD410DRAFT_785608"/>
<evidence type="ECO:0000259" key="2">
    <source>
        <dbReference type="Pfam" id="PF23296"/>
    </source>
</evidence>
<dbReference type="Pfam" id="PF23296">
    <property type="entry name" value="DUF7079"/>
    <property type="match status" value="1"/>
</dbReference>
<sequence length="147" mass="17194">MPLTQEERTAYLALSHLFLDNEMDDIDFRAIVHRLSGVHISITRMEYMLRHHLFPLLFMNFFLTIAADAFDEEWLIDKIEARVSSPPWFMMKALEAVVWYALSETVKPDWEELKQRLANRRLAAQPMPHPPTDKATPGSPSSLTRRR</sequence>
<name>A0A4Y7QBR6_9AGAM</name>
<reference evidence="3 4" key="1">
    <citation type="submission" date="2018-06" db="EMBL/GenBank/DDBJ databases">
        <title>A transcriptomic atlas of mushroom development highlights an independent origin of complex multicellularity.</title>
        <authorList>
            <consortium name="DOE Joint Genome Institute"/>
            <person name="Krizsan K."/>
            <person name="Almasi E."/>
            <person name="Merenyi Z."/>
            <person name="Sahu N."/>
            <person name="Viragh M."/>
            <person name="Koszo T."/>
            <person name="Mondo S."/>
            <person name="Kiss B."/>
            <person name="Balint B."/>
            <person name="Kues U."/>
            <person name="Barry K."/>
            <person name="Hegedus J.C."/>
            <person name="Henrissat B."/>
            <person name="Johnson J."/>
            <person name="Lipzen A."/>
            <person name="Ohm R."/>
            <person name="Nagy I."/>
            <person name="Pangilinan J."/>
            <person name="Yan J."/>
            <person name="Xiong Y."/>
            <person name="Grigoriev I.V."/>
            <person name="Hibbett D.S."/>
            <person name="Nagy L.G."/>
        </authorList>
    </citation>
    <scope>NUCLEOTIDE SEQUENCE [LARGE SCALE GENOMIC DNA]</scope>
    <source>
        <strain evidence="3 4">SZMC22713</strain>
    </source>
</reference>
<dbReference type="InterPro" id="IPR055507">
    <property type="entry name" value="DUF7079"/>
</dbReference>
<dbReference type="Proteomes" id="UP000294933">
    <property type="component" value="Unassembled WGS sequence"/>
</dbReference>
<dbReference type="OrthoDB" id="5419571at2759"/>
<organism evidence="3 4">
    <name type="scientific">Rickenella mellea</name>
    <dbReference type="NCBI Taxonomy" id="50990"/>
    <lineage>
        <taxon>Eukaryota</taxon>
        <taxon>Fungi</taxon>
        <taxon>Dikarya</taxon>
        <taxon>Basidiomycota</taxon>
        <taxon>Agaricomycotina</taxon>
        <taxon>Agaricomycetes</taxon>
        <taxon>Hymenochaetales</taxon>
        <taxon>Rickenellaceae</taxon>
        <taxon>Rickenella</taxon>
    </lineage>
</organism>
<evidence type="ECO:0000256" key="1">
    <source>
        <dbReference type="SAM" id="MobiDB-lite"/>
    </source>
</evidence>
<dbReference type="AlphaFoldDB" id="A0A4Y7QBR6"/>
<feature type="compositionally biased region" description="Polar residues" evidence="1">
    <location>
        <begin position="138"/>
        <end position="147"/>
    </location>
</feature>
<feature type="region of interest" description="Disordered" evidence="1">
    <location>
        <begin position="121"/>
        <end position="147"/>
    </location>
</feature>
<proteinExistence type="predicted"/>
<gene>
    <name evidence="3" type="ORF">BD410DRAFT_785608</name>
</gene>
<accession>A0A4Y7QBR6</accession>
<dbReference type="EMBL" id="ML170165">
    <property type="protein sequence ID" value="TDL24885.1"/>
    <property type="molecule type" value="Genomic_DNA"/>
</dbReference>
<evidence type="ECO:0000313" key="3">
    <source>
        <dbReference type="EMBL" id="TDL24885.1"/>
    </source>
</evidence>